<feature type="compositionally biased region" description="Low complexity" evidence="1">
    <location>
        <begin position="70"/>
        <end position="90"/>
    </location>
</feature>
<dbReference type="Proteomes" id="UP000663823">
    <property type="component" value="Unassembled WGS sequence"/>
</dbReference>
<sequence length="203" mass="23790">MSSISYDNQIPLQQATTAPPPPQRYMNQGRRRGGLFGGNNFGGNNNNFGSNNNNFGGNNFNNFNRRNNQFSYGGNQYRNYRNYSNRRNQNTSRGFYPRIFYRRNNYQPQQYYEGYGIINQSVVPQGRFYQRMPRRSSQNRPRSRSNQRQSRSIQQRRRGPRQLKLNDFMPPQLRDPSPDTRNLPSDFNLATTTNNIPADALPQ</sequence>
<feature type="region of interest" description="Disordered" evidence="1">
    <location>
        <begin position="70"/>
        <end position="96"/>
    </location>
</feature>
<feature type="region of interest" description="Disordered" evidence="1">
    <location>
        <begin position="1"/>
        <end position="49"/>
    </location>
</feature>
<proteinExistence type="predicted"/>
<feature type="compositionally biased region" description="Polar residues" evidence="1">
    <location>
        <begin position="1"/>
        <end position="12"/>
    </location>
</feature>
<feature type="compositionally biased region" description="Polar residues" evidence="1">
    <location>
        <begin position="179"/>
        <end position="196"/>
    </location>
</feature>
<dbReference type="EMBL" id="CAJOAX010013283">
    <property type="protein sequence ID" value="CAF4128156.1"/>
    <property type="molecule type" value="Genomic_DNA"/>
</dbReference>
<evidence type="ECO:0000256" key="1">
    <source>
        <dbReference type="SAM" id="MobiDB-lite"/>
    </source>
</evidence>
<accession>A0A819WKR1</accession>
<organism evidence="2 3">
    <name type="scientific">Rotaria sordida</name>
    <dbReference type="NCBI Taxonomy" id="392033"/>
    <lineage>
        <taxon>Eukaryota</taxon>
        <taxon>Metazoa</taxon>
        <taxon>Spiralia</taxon>
        <taxon>Gnathifera</taxon>
        <taxon>Rotifera</taxon>
        <taxon>Eurotatoria</taxon>
        <taxon>Bdelloidea</taxon>
        <taxon>Philodinida</taxon>
        <taxon>Philodinidae</taxon>
        <taxon>Rotaria</taxon>
    </lineage>
</organism>
<protein>
    <submittedName>
        <fullName evidence="2">Uncharacterized protein</fullName>
    </submittedName>
</protein>
<comment type="caution">
    <text evidence="2">The sequence shown here is derived from an EMBL/GenBank/DDBJ whole genome shotgun (WGS) entry which is preliminary data.</text>
</comment>
<feature type="region of interest" description="Disordered" evidence="1">
    <location>
        <begin position="131"/>
        <end position="203"/>
    </location>
</feature>
<name>A0A819WKR1_9BILA</name>
<reference evidence="2" key="1">
    <citation type="submission" date="2021-02" db="EMBL/GenBank/DDBJ databases">
        <authorList>
            <person name="Nowell W R."/>
        </authorList>
    </citation>
    <scope>NUCLEOTIDE SEQUENCE</scope>
</reference>
<evidence type="ECO:0000313" key="3">
    <source>
        <dbReference type="Proteomes" id="UP000663823"/>
    </source>
</evidence>
<feature type="compositionally biased region" description="Low complexity" evidence="1">
    <location>
        <begin position="135"/>
        <end position="153"/>
    </location>
</feature>
<gene>
    <name evidence="2" type="ORF">OTI717_LOCUS35151</name>
</gene>
<evidence type="ECO:0000313" key="2">
    <source>
        <dbReference type="EMBL" id="CAF4128156.1"/>
    </source>
</evidence>
<feature type="non-terminal residue" evidence="2">
    <location>
        <position position="203"/>
    </location>
</feature>
<dbReference type="AlphaFoldDB" id="A0A819WKR1"/>